<sequence length="111" mass="12677">MLRAHLDELELTINTIFNRMIKTCKRGMLRNSVSAVSLILKEIATGPDIPASVALKEKVPYELLDLLALIDPLSVPFELLCAFISNKEKRLEMLCKWKKYKGPELMDDDEE</sequence>
<organism evidence="1 2">
    <name type="scientific">Pristionchus mayeri</name>
    <dbReference type="NCBI Taxonomy" id="1317129"/>
    <lineage>
        <taxon>Eukaryota</taxon>
        <taxon>Metazoa</taxon>
        <taxon>Ecdysozoa</taxon>
        <taxon>Nematoda</taxon>
        <taxon>Chromadorea</taxon>
        <taxon>Rhabditida</taxon>
        <taxon>Rhabditina</taxon>
        <taxon>Diplogasteromorpha</taxon>
        <taxon>Diplogasteroidea</taxon>
        <taxon>Neodiplogasteridae</taxon>
        <taxon>Pristionchus</taxon>
    </lineage>
</organism>
<comment type="caution">
    <text evidence="1">The sequence shown here is derived from an EMBL/GenBank/DDBJ whole genome shotgun (WGS) entry which is preliminary data.</text>
</comment>
<proteinExistence type="predicted"/>
<evidence type="ECO:0000313" key="1">
    <source>
        <dbReference type="EMBL" id="GMR33608.1"/>
    </source>
</evidence>
<gene>
    <name evidence="1" type="ORF">PMAYCL1PPCAC_03803</name>
</gene>
<feature type="non-terminal residue" evidence="1">
    <location>
        <position position="111"/>
    </location>
</feature>
<keyword evidence="2" id="KW-1185">Reference proteome</keyword>
<dbReference type="Proteomes" id="UP001328107">
    <property type="component" value="Unassembled WGS sequence"/>
</dbReference>
<reference evidence="2" key="1">
    <citation type="submission" date="2022-10" db="EMBL/GenBank/DDBJ databases">
        <title>Genome assembly of Pristionchus species.</title>
        <authorList>
            <person name="Yoshida K."/>
            <person name="Sommer R.J."/>
        </authorList>
    </citation>
    <scope>NUCLEOTIDE SEQUENCE [LARGE SCALE GENOMIC DNA]</scope>
    <source>
        <strain evidence="2">RS5460</strain>
    </source>
</reference>
<evidence type="ECO:0000313" key="2">
    <source>
        <dbReference type="Proteomes" id="UP001328107"/>
    </source>
</evidence>
<protein>
    <submittedName>
        <fullName evidence="1">Uncharacterized protein</fullName>
    </submittedName>
</protein>
<dbReference type="EMBL" id="BTRK01000001">
    <property type="protein sequence ID" value="GMR33608.1"/>
    <property type="molecule type" value="Genomic_DNA"/>
</dbReference>
<accession>A0AAN4Z3N4</accession>
<dbReference type="AlphaFoldDB" id="A0AAN4Z3N4"/>
<name>A0AAN4Z3N4_9BILA</name>